<gene>
    <name evidence="3" type="ORF">LOD99_9464</name>
</gene>
<dbReference type="EMBL" id="JAKMXF010000362">
    <property type="protein sequence ID" value="KAI6646113.1"/>
    <property type="molecule type" value="Genomic_DNA"/>
</dbReference>
<dbReference type="GO" id="GO:0000209">
    <property type="term" value="P:protein polyubiquitination"/>
    <property type="evidence" value="ECO:0007669"/>
    <property type="project" value="TreeGrafter"/>
</dbReference>
<dbReference type="PROSITE" id="PS51125">
    <property type="entry name" value="NHL"/>
    <property type="match status" value="1"/>
</dbReference>
<dbReference type="GO" id="GO:0008270">
    <property type="term" value="F:zinc ion binding"/>
    <property type="evidence" value="ECO:0007669"/>
    <property type="project" value="UniProtKB-KW"/>
</dbReference>
<keyword evidence="4" id="KW-1185">Reference proteome</keyword>
<keyword evidence="1" id="KW-0677">Repeat</keyword>
<evidence type="ECO:0000256" key="1">
    <source>
        <dbReference type="ARBA" id="ARBA00022737"/>
    </source>
</evidence>
<proteinExistence type="predicted"/>
<dbReference type="InterPro" id="IPR011042">
    <property type="entry name" value="6-blade_b-propeller_TolB-like"/>
</dbReference>
<dbReference type="InterPro" id="IPR001258">
    <property type="entry name" value="NHL_repeat"/>
</dbReference>
<dbReference type="Proteomes" id="UP001165289">
    <property type="component" value="Unassembled WGS sequence"/>
</dbReference>
<evidence type="ECO:0000313" key="4">
    <source>
        <dbReference type="Proteomes" id="UP001165289"/>
    </source>
</evidence>
<accession>A0AAV7JBM5</accession>
<organism evidence="3 4">
    <name type="scientific">Oopsacas minuta</name>
    <dbReference type="NCBI Taxonomy" id="111878"/>
    <lineage>
        <taxon>Eukaryota</taxon>
        <taxon>Metazoa</taxon>
        <taxon>Porifera</taxon>
        <taxon>Hexactinellida</taxon>
        <taxon>Hexasterophora</taxon>
        <taxon>Lyssacinosida</taxon>
        <taxon>Leucopsacidae</taxon>
        <taxon>Oopsacas</taxon>
    </lineage>
</organism>
<reference evidence="3 4" key="1">
    <citation type="journal article" date="2023" name="BMC Biol.">
        <title>The compact genome of the sponge Oopsacas minuta (Hexactinellida) is lacking key metazoan core genes.</title>
        <authorList>
            <person name="Santini S."/>
            <person name="Schenkelaars Q."/>
            <person name="Jourda C."/>
            <person name="Duchesne M."/>
            <person name="Belahbib H."/>
            <person name="Rocher C."/>
            <person name="Selva M."/>
            <person name="Riesgo A."/>
            <person name="Vervoort M."/>
            <person name="Leys S.P."/>
            <person name="Kodjabachian L."/>
            <person name="Le Bivic A."/>
            <person name="Borchiellini C."/>
            <person name="Claverie J.M."/>
            <person name="Renard E."/>
        </authorList>
    </citation>
    <scope>NUCLEOTIDE SEQUENCE [LARGE SCALE GENOMIC DNA]</scope>
    <source>
        <strain evidence="3">SPO-2</strain>
    </source>
</reference>
<protein>
    <submittedName>
        <fullName evidence="3">Brain tumor protein-like</fullName>
    </submittedName>
</protein>
<dbReference type="InterPro" id="IPR050952">
    <property type="entry name" value="TRIM-NHL_E3_ligases"/>
</dbReference>
<dbReference type="Gene3D" id="2.120.10.30">
    <property type="entry name" value="TolB, C-terminal domain"/>
    <property type="match status" value="1"/>
</dbReference>
<dbReference type="PANTHER" id="PTHR24104:SF25">
    <property type="entry name" value="PROTEIN LIN-41"/>
    <property type="match status" value="1"/>
</dbReference>
<evidence type="ECO:0000313" key="3">
    <source>
        <dbReference type="EMBL" id="KAI6646113.1"/>
    </source>
</evidence>
<feature type="repeat" description="NHL" evidence="2">
    <location>
        <begin position="23"/>
        <end position="60"/>
    </location>
</feature>
<dbReference type="AlphaFoldDB" id="A0AAV7JBM5"/>
<evidence type="ECO:0000256" key="2">
    <source>
        <dbReference type="PROSITE-ProRule" id="PRU00504"/>
    </source>
</evidence>
<dbReference type="SUPFAM" id="SSF101898">
    <property type="entry name" value="NHL repeat"/>
    <property type="match status" value="1"/>
</dbReference>
<dbReference type="Pfam" id="PF01436">
    <property type="entry name" value="NHL"/>
    <property type="match status" value="1"/>
</dbReference>
<comment type="caution">
    <text evidence="3">The sequence shown here is derived from an EMBL/GenBank/DDBJ whole genome shotgun (WGS) entry which is preliminary data.</text>
</comment>
<sequence>MIQPSLHNFIQKESPEVSSSRMGSMEGEVLAPKGVAVDKYTDNIYVADEGNNRIQMFDRLGDYQFSFARYSSRSMPYGIKVLEGLVFVTQYSGRTVCIYTTEGDFVSNTVYSSLFWPTGVEVEITPEGDLCLYVCSSATSCIFVLSNNGNRVMEGTTRGQFIQPKDVKVLQDKLFILDLRDPCLHVFSLEGVYQRSMISNGISRDVAGPLFFCVDESGFLIIGDNQSSSVKAFSLDGTLLHEVGVHSRDSGRFVRSSSLMSHLVHFGMSSRVSREGLVKTPRGVALDSKQRLVVIGLMKQGCLQIF</sequence>
<dbReference type="CDD" id="cd05819">
    <property type="entry name" value="NHL"/>
    <property type="match status" value="1"/>
</dbReference>
<dbReference type="GO" id="GO:0061630">
    <property type="term" value="F:ubiquitin protein ligase activity"/>
    <property type="evidence" value="ECO:0007669"/>
    <property type="project" value="TreeGrafter"/>
</dbReference>
<dbReference type="GO" id="GO:0043161">
    <property type="term" value="P:proteasome-mediated ubiquitin-dependent protein catabolic process"/>
    <property type="evidence" value="ECO:0007669"/>
    <property type="project" value="TreeGrafter"/>
</dbReference>
<dbReference type="PANTHER" id="PTHR24104">
    <property type="entry name" value="E3 UBIQUITIN-PROTEIN LIGASE NHLRC1-RELATED"/>
    <property type="match status" value="1"/>
</dbReference>
<name>A0AAV7JBM5_9METZ</name>